<evidence type="ECO:0000313" key="2">
    <source>
        <dbReference type="Proteomes" id="UP001057702"/>
    </source>
</evidence>
<sequence length="87" mass="9953">MRPLARWLLIYCLRPVQRALALYGLFYVPNPYAYAQLLRSTDPAPEPTDRADPSDSADHPYFHFAQTAHIQGDFEPVGSGWPDHRAR</sequence>
<accession>A0ABT1Q4G6</accession>
<reference evidence="1" key="1">
    <citation type="submission" date="2022-06" db="EMBL/GenBank/DDBJ databases">
        <title>Draft genome sequence of Streptomyces sp. RB6PN25 isolated from peat swamp forest in Thailand.</title>
        <authorList>
            <person name="Duangmal K."/>
            <person name="Klaysubun C."/>
        </authorList>
    </citation>
    <scope>NUCLEOTIDE SEQUENCE</scope>
    <source>
        <strain evidence="1">RB6PN25</strain>
    </source>
</reference>
<proteinExistence type="predicted"/>
<comment type="caution">
    <text evidence="1">The sequence shown here is derived from an EMBL/GenBank/DDBJ whole genome shotgun (WGS) entry which is preliminary data.</text>
</comment>
<protein>
    <submittedName>
        <fullName evidence="1">Uncharacterized protein</fullName>
    </submittedName>
</protein>
<evidence type="ECO:0000313" key="1">
    <source>
        <dbReference type="EMBL" id="MCQ4084278.1"/>
    </source>
</evidence>
<gene>
    <name evidence="1" type="ORF">NGB36_27795</name>
</gene>
<dbReference type="Proteomes" id="UP001057702">
    <property type="component" value="Unassembled WGS sequence"/>
</dbReference>
<organism evidence="1 2">
    <name type="scientific">Streptomyces humicola</name>
    <dbReference type="NCBI Taxonomy" id="2953240"/>
    <lineage>
        <taxon>Bacteria</taxon>
        <taxon>Bacillati</taxon>
        <taxon>Actinomycetota</taxon>
        <taxon>Actinomycetes</taxon>
        <taxon>Kitasatosporales</taxon>
        <taxon>Streptomycetaceae</taxon>
        <taxon>Streptomyces</taxon>
    </lineage>
</organism>
<name>A0ABT1Q4G6_9ACTN</name>
<dbReference type="RefSeq" id="WP_255923335.1">
    <property type="nucleotide sequence ID" value="NZ_JANFNG010000032.1"/>
</dbReference>
<dbReference type="EMBL" id="JANFNG010000032">
    <property type="protein sequence ID" value="MCQ4084278.1"/>
    <property type="molecule type" value="Genomic_DNA"/>
</dbReference>
<keyword evidence="2" id="KW-1185">Reference proteome</keyword>